<feature type="region of interest" description="Disordered" evidence="8">
    <location>
        <begin position="498"/>
        <end position="519"/>
    </location>
</feature>
<dbReference type="Proteomes" id="UP000053766">
    <property type="component" value="Unassembled WGS sequence"/>
</dbReference>
<dbReference type="OrthoDB" id="5973346at2759"/>
<reference evidence="10 11" key="1">
    <citation type="submission" date="2013-11" db="EMBL/GenBank/DDBJ databases">
        <title>Draft genome of the bovine lungworm Dictyocaulus viviparus.</title>
        <authorList>
            <person name="Mitreva M."/>
        </authorList>
    </citation>
    <scope>NUCLEOTIDE SEQUENCE [LARGE SCALE GENOMIC DNA]</scope>
    <source>
        <strain evidence="10 11">HannoverDv2000</strain>
    </source>
</reference>
<evidence type="ECO:0000313" key="10">
    <source>
        <dbReference type="EMBL" id="KJH51443.1"/>
    </source>
</evidence>
<feature type="signal peptide" evidence="9">
    <location>
        <begin position="1"/>
        <end position="20"/>
    </location>
</feature>
<keyword evidence="3" id="KW-0812">Transmembrane</keyword>
<evidence type="ECO:0000256" key="2">
    <source>
        <dbReference type="ARBA" id="ARBA00010904"/>
    </source>
</evidence>
<dbReference type="STRING" id="29172.A0A0D8Y3K1"/>
<dbReference type="AlphaFoldDB" id="A0A0D8Y3K1"/>
<evidence type="ECO:0000256" key="8">
    <source>
        <dbReference type="SAM" id="MobiDB-lite"/>
    </source>
</evidence>
<dbReference type="InterPro" id="IPR019166">
    <property type="entry name" value="MIC26/MIC27"/>
</dbReference>
<accession>A0A0D8Y3K1</accession>
<gene>
    <name evidence="10" type="ORF">DICVIV_02359</name>
</gene>
<keyword evidence="6" id="KW-0472">Membrane</keyword>
<evidence type="ECO:0000256" key="3">
    <source>
        <dbReference type="ARBA" id="ARBA00022692"/>
    </source>
</evidence>
<evidence type="ECO:0000256" key="1">
    <source>
        <dbReference type="ARBA" id="ARBA00004325"/>
    </source>
</evidence>
<dbReference type="GO" id="GO:0042407">
    <property type="term" value="P:cristae formation"/>
    <property type="evidence" value="ECO:0007669"/>
    <property type="project" value="InterPro"/>
</dbReference>
<comment type="subcellular location">
    <subcellularLocation>
        <location evidence="7">Mitochondrion inner membrane</location>
    </subcellularLocation>
    <subcellularLocation>
        <location evidence="1">Mitochondrion membrane</location>
    </subcellularLocation>
</comment>
<dbReference type="PANTHER" id="PTHR14564">
    <property type="entry name" value="MICOS COMPLEX SUBUNIT MIC26 / MIC27 FAMILY MEMBER"/>
    <property type="match status" value="1"/>
</dbReference>
<name>A0A0D8Y3K1_DICVI</name>
<dbReference type="InterPro" id="IPR033182">
    <property type="entry name" value="MIC26/MIC27_animal"/>
</dbReference>
<dbReference type="Pfam" id="PF09769">
    <property type="entry name" value="ApoO"/>
    <property type="match status" value="1"/>
</dbReference>
<reference evidence="11" key="2">
    <citation type="journal article" date="2016" name="Sci. Rep.">
        <title>Dictyocaulus viviparus genome, variome and transcriptome elucidate lungworm biology and support future intervention.</title>
        <authorList>
            <person name="McNulty S.N."/>
            <person name="Strube C."/>
            <person name="Rosa B.A."/>
            <person name="Martin J.C."/>
            <person name="Tyagi R."/>
            <person name="Choi Y.J."/>
            <person name="Wang Q."/>
            <person name="Hallsworth Pepin K."/>
            <person name="Zhang X."/>
            <person name="Ozersky P."/>
            <person name="Wilson R.K."/>
            <person name="Sternberg P.W."/>
            <person name="Gasser R.B."/>
            <person name="Mitreva M."/>
        </authorList>
    </citation>
    <scope>NUCLEOTIDE SEQUENCE [LARGE SCALE GENOMIC DNA]</scope>
    <source>
        <strain evidence="11">HannoverDv2000</strain>
    </source>
</reference>
<evidence type="ECO:0000256" key="6">
    <source>
        <dbReference type="ARBA" id="ARBA00023136"/>
    </source>
</evidence>
<evidence type="ECO:0000256" key="7">
    <source>
        <dbReference type="RuleBase" id="RU363021"/>
    </source>
</evidence>
<dbReference type="GO" id="GO:0061617">
    <property type="term" value="C:MICOS complex"/>
    <property type="evidence" value="ECO:0007669"/>
    <property type="project" value="UniProtKB-UniRule"/>
</dbReference>
<comment type="subunit">
    <text evidence="7">Component of the mitochondrial contact site and cristae organizing system (MICOS) complex.</text>
</comment>
<organism evidence="10 11">
    <name type="scientific">Dictyocaulus viviparus</name>
    <name type="common">Bovine lungworm</name>
    <dbReference type="NCBI Taxonomy" id="29172"/>
    <lineage>
        <taxon>Eukaryota</taxon>
        <taxon>Metazoa</taxon>
        <taxon>Ecdysozoa</taxon>
        <taxon>Nematoda</taxon>
        <taxon>Chromadorea</taxon>
        <taxon>Rhabditida</taxon>
        <taxon>Rhabditina</taxon>
        <taxon>Rhabditomorpha</taxon>
        <taxon>Strongyloidea</taxon>
        <taxon>Metastrongylidae</taxon>
        <taxon>Dictyocaulus</taxon>
    </lineage>
</organism>
<evidence type="ECO:0000313" key="11">
    <source>
        <dbReference type="Proteomes" id="UP000053766"/>
    </source>
</evidence>
<keyword evidence="7" id="KW-0999">Mitochondrion inner membrane</keyword>
<evidence type="ECO:0000256" key="9">
    <source>
        <dbReference type="SAM" id="SignalP"/>
    </source>
</evidence>
<sequence>MEGHLYIWIVVLLQCQVVCTNEEAESSSVPSYDTADNLHGTTNTSIGYHNYFNAHPSAYGLKEEAFQTIPTKRKFLKRNNTKLAPEALTNPSASVLFLRTLSSHHVFKRSANSNISTTNSSMKPMLSVGSTTSSSNYSSPSTTAIPMTFGNSTTLPPSNYSSTSPTLIPVTSTKSTTPPPTNYSVLSTTVTSITSSNPTTPTSAVQISTTTLTVPPSIIVSATTNITATPSTTDVSKQPLASATTVAPMTPQHPSAVSLISSTESTTVNMKQTYTNGNDQTTTITTQGVGGAHNQTGQNLTAIGSKQTSNGITGSNAIRVKNMALDDPPIVDRISDASKKAGNVLRQWWNLTTANKRPVPDPAKMVPVKQLPVYGDELDHSSYKFVEEEPLPLQNEVATVRKAFMTKYQEIAGRFAVVDKTVESSKNLASKTKSYVEAEWTVLPKAAAITIGGMAGFIGYIGRTLYTALGLSTMAAFCYPHESIDLIREGARYSESAWERFKNSPPPPQKSKDALSPPV</sequence>
<evidence type="ECO:0000256" key="4">
    <source>
        <dbReference type="ARBA" id="ARBA00022989"/>
    </source>
</evidence>
<keyword evidence="9" id="KW-0732">Signal</keyword>
<comment type="similarity">
    <text evidence="2">Belongs to the apolipoprotein O/MICOS complex subunit Mic27 family.</text>
</comment>
<keyword evidence="4" id="KW-1133">Transmembrane helix</keyword>
<dbReference type="EMBL" id="KN716183">
    <property type="protein sequence ID" value="KJH51443.1"/>
    <property type="molecule type" value="Genomic_DNA"/>
</dbReference>
<keyword evidence="11" id="KW-1185">Reference proteome</keyword>
<protein>
    <recommendedName>
        <fullName evidence="7">MICOS complex subunit</fullName>
    </recommendedName>
</protein>
<feature type="chain" id="PRO_5002336168" description="MICOS complex subunit" evidence="9">
    <location>
        <begin position="21"/>
        <end position="519"/>
    </location>
</feature>
<evidence type="ECO:0000256" key="5">
    <source>
        <dbReference type="ARBA" id="ARBA00023128"/>
    </source>
</evidence>
<keyword evidence="5 7" id="KW-0496">Mitochondrion</keyword>
<proteinExistence type="inferred from homology"/>
<feature type="region of interest" description="Disordered" evidence="8">
    <location>
        <begin position="114"/>
        <end position="140"/>
    </location>
</feature>
<comment type="function">
    <text evidence="7">Component of the MICOS complex, a large protein complex of the mitochondrial inner membrane that plays crucial roles in the maintenance of crista junctions, inner membrane architecture, and formation of contact sites to the outer membrane.</text>
</comment>